<feature type="signal peptide" evidence="2">
    <location>
        <begin position="1"/>
        <end position="30"/>
    </location>
</feature>
<keyword evidence="1" id="KW-0378">Hydrolase</keyword>
<dbReference type="PROSITE" id="PS51318">
    <property type="entry name" value="TAT"/>
    <property type="match status" value="1"/>
</dbReference>
<dbReference type="InterPro" id="IPR002471">
    <property type="entry name" value="Pept_S9_AS"/>
</dbReference>
<gene>
    <name evidence="4" type="ORF">J3R73_003638</name>
</gene>
<dbReference type="InterPro" id="IPR001375">
    <property type="entry name" value="Peptidase_S9_cat"/>
</dbReference>
<feature type="chain" id="PRO_5046588644" evidence="2">
    <location>
        <begin position="31"/>
        <end position="304"/>
    </location>
</feature>
<accession>A0ABU0FH42</accession>
<organism evidence="4 5">
    <name type="scientific">Labrys monachus</name>
    <dbReference type="NCBI Taxonomy" id="217067"/>
    <lineage>
        <taxon>Bacteria</taxon>
        <taxon>Pseudomonadati</taxon>
        <taxon>Pseudomonadota</taxon>
        <taxon>Alphaproteobacteria</taxon>
        <taxon>Hyphomicrobiales</taxon>
        <taxon>Xanthobacteraceae</taxon>
        <taxon>Labrys</taxon>
    </lineage>
</organism>
<dbReference type="PANTHER" id="PTHR22946:SF9">
    <property type="entry name" value="POLYKETIDE TRANSFERASE AF380"/>
    <property type="match status" value="1"/>
</dbReference>
<dbReference type="GO" id="GO:0004177">
    <property type="term" value="F:aminopeptidase activity"/>
    <property type="evidence" value="ECO:0007669"/>
    <property type="project" value="UniProtKB-KW"/>
</dbReference>
<protein>
    <submittedName>
        <fullName evidence="4">Dipeptidyl aminopeptidase/acylaminoacyl peptidase</fullName>
    </submittedName>
</protein>
<evidence type="ECO:0000313" key="5">
    <source>
        <dbReference type="Proteomes" id="UP001237448"/>
    </source>
</evidence>
<evidence type="ECO:0000313" key="4">
    <source>
        <dbReference type="EMBL" id="MDQ0393846.1"/>
    </source>
</evidence>
<dbReference type="InterPro" id="IPR029058">
    <property type="entry name" value="AB_hydrolase_fold"/>
</dbReference>
<keyword evidence="5" id="KW-1185">Reference proteome</keyword>
<dbReference type="PROSITE" id="PS00708">
    <property type="entry name" value="PRO_ENDOPEP_SER"/>
    <property type="match status" value="1"/>
</dbReference>
<sequence length="304" mass="32515">MHHPDRLLSRRTLLAGLASSAAIAPGTAHAFASPDPPPLIARDYAIDREGFRTRLLRRGPAPDEGDPLTPPDGARLLTYRSGGLQLAAWRSVPEGGRRPAVLFLHGGNALGDGHWDLVQPYIRAGYVAMVPALRAENGLPGAFSGFYDETDDVLAAGRALAAQPDVDPHRLFLAGHSVGGVLTLLAAMTSPMFRGAASFSGNPSAFAFFRRFPKDIRFDAGDIREFEMRSAVCYATSFKSPVLMLHGAAERQMDGSADLTTRRARSAGLEVDSISVPGDHFTAIPQETARSLAFFARLANRPGG</sequence>
<evidence type="ECO:0000256" key="2">
    <source>
        <dbReference type="SAM" id="SignalP"/>
    </source>
</evidence>
<feature type="domain" description="Peptidase S9 prolyl oligopeptidase catalytic" evidence="3">
    <location>
        <begin position="149"/>
        <end position="252"/>
    </location>
</feature>
<reference evidence="4 5" key="1">
    <citation type="submission" date="2023-07" db="EMBL/GenBank/DDBJ databases">
        <title>Genomic Encyclopedia of Type Strains, Phase IV (KMG-IV): sequencing the most valuable type-strain genomes for metagenomic binning, comparative biology and taxonomic classification.</title>
        <authorList>
            <person name="Goeker M."/>
        </authorList>
    </citation>
    <scope>NUCLEOTIDE SEQUENCE [LARGE SCALE GENOMIC DNA]</scope>
    <source>
        <strain evidence="4 5">DSM 5896</strain>
    </source>
</reference>
<name>A0ABU0FH42_9HYPH</name>
<keyword evidence="4" id="KW-0645">Protease</keyword>
<dbReference type="SUPFAM" id="SSF53474">
    <property type="entry name" value="alpha/beta-Hydrolases"/>
    <property type="match status" value="1"/>
</dbReference>
<keyword evidence="4" id="KW-0031">Aminopeptidase</keyword>
<comment type="caution">
    <text evidence="4">The sequence shown here is derived from an EMBL/GenBank/DDBJ whole genome shotgun (WGS) entry which is preliminary data.</text>
</comment>
<dbReference type="InterPro" id="IPR050261">
    <property type="entry name" value="FrsA_esterase"/>
</dbReference>
<dbReference type="Proteomes" id="UP001237448">
    <property type="component" value="Unassembled WGS sequence"/>
</dbReference>
<dbReference type="EMBL" id="JAUSVK010000001">
    <property type="protein sequence ID" value="MDQ0393846.1"/>
    <property type="molecule type" value="Genomic_DNA"/>
</dbReference>
<evidence type="ECO:0000259" key="3">
    <source>
        <dbReference type="Pfam" id="PF00326"/>
    </source>
</evidence>
<dbReference type="Gene3D" id="3.40.50.1820">
    <property type="entry name" value="alpha/beta hydrolase"/>
    <property type="match status" value="1"/>
</dbReference>
<evidence type="ECO:0000256" key="1">
    <source>
        <dbReference type="ARBA" id="ARBA00022801"/>
    </source>
</evidence>
<dbReference type="PANTHER" id="PTHR22946">
    <property type="entry name" value="DIENELACTONE HYDROLASE DOMAIN-CONTAINING PROTEIN-RELATED"/>
    <property type="match status" value="1"/>
</dbReference>
<dbReference type="RefSeq" id="WP_307429811.1">
    <property type="nucleotide sequence ID" value="NZ_JAUSVK010000001.1"/>
</dbReference>
<proteinExistence type="predicted"/>
<keyword evidence="2" id="KW-0732">Signal</keyword>
<dbReference type="InterPro" id="IPR006311">
    <property type="entry name" value="TAT_signal"/>
</dbReference>
<dbReference type="Pfam" id="PF00326">
    <property type="entry name" value="Peptidase_S9"/>
    <property type="match status" value="1"/>
</dbReference>